<keyword evidence="3" id="KW-0413">Isomerase</keyword>
<dbReference type="EC" id="5.6.2.4" evidence="5"/>
<dbReference type="InterPro" id="IPR027417">
    <property type="entry name" value="P-loop_NTPase"/>
</dbReference>
<dbReference type="SMART" id="SM00487">
    <property type="entry name" value="DEXDc"/>
    <property type="match status" value="1"/>
</dbReference>
<dbReference type="GO" id="GO:0003677">
    <property type="term" value="F:DNA binding"/>
    <property type="evidence" value="ECO:0007669"/>
    <property type="project" value="UniProtKB-KW"/>
</dbReference>
<dbReference type="GO" id="GO:0005694">
    <property type="term" value="C:chromosome"/>
    <property type="evidence" value="ECO:0007669"/>
    <property type="project" value="TreeGrafter"/>
</dbReference>
<name>A0A3P3YG65_PLABS</name>
<dbReference type="PANTHER" id="PTHR13710:SF105">
    <property type="entry name" value="ATP-DEPENDENT DNA HELICASE Q1"/>
    <property type="match status" value="1"/>
</dbReference>
<dbReference type="EMBL" id="OVEO01000011">
    <property type="protein sequence ID" value="SPQ99124.1"/>
    <property type="molecule type" value="Genomic_DNA"/>
</dbReference>
<dbReference type="Proteomes" id="UP000290189">
    <property type="component" value="Unassembled WGS sequence"/>
</dbReference>
<keyword evidence="7" id="KW-0496">Mitochondrion</keyword>
<evidence type="ECO:0000256" key="4">
    <source>
        <dbReference type="ARBA" id="ARBA00034617"/>
    </source>
</evidence>
<dbReference type="Pfam" id="PF00270">
    <property type="entry name" value="DEAD"/>
    <property type="match status" value="1"/>
</dbReference>
<comment type="catalytic activity">
    <reaction evidence="4">
        <text>Couples ATP hydrolysis with the unwinding of duplex DNA by translocating in the 3'-5' direction.</text>
        <dbReference type="EC" id="5.6.2.4"/>
    </reaction>
</comment>
<accession>A0A3P3YG65</accession>
<gene>
    <name evidence="7" type="ORF">PLBR_LOCUS6339</name>
</gene>
<sequence length="575" mass="64116">MERILFAQFKDSPAIAPNCNQAPVVVEREGVVVCLLLARTMKRLMVPNENASCHKMARREMARRKTSGTEELMGAMGIRSLRPGQREAITSIVDGRSTLFVSPTGSGKSLVYQAAAKELPGTGIVVSPLNSLILDQYQQACKYFKGTVDIVNGTRTPTERQAIYSRFGKGLKLLFISPEMFVRLFQVCPSTLTHVSFVTFDEGDTAIQWGERFRADYHRAALIAVRLLCPILVLTATLSKRRLPRMLMHFDIDANNVVWAPSARTNVGHRFVHCEAMANADAMLINIISRCDDGNAAIVYVLRREHADKVHDLLVKHVPPSRPVFKYRGGMPEPVRERQQLGWEQHQSAIMVATVAFSLGINRMDQAGRAARRPDSNGQCVTICCKEIDAQQLSNIQRCYLEETVVKDHVRDICAAGDHGGVGYVDVSDRNGTTKLSILTWMYAKGIIDMVETGFLRVRPSRRVWTKLDNGNPGTSQVRLIADVRELDEHESQRASRFGGRCEVIRILKRDLNLDDLAAEILKIGKDRVDDDISDYNEMQRLAQIGSNHHSSCFAWALSAYFSGASTATHCPACN</sequence>
<evidence type="ECO:0000313" key="8">
    <source>
        <dbReference type="Proteomes" id="UP000290189"/>
    </source>
</evidence>
<dbReference type="GO" id="GO:0000724">
    <property type="term" value="P:double-strand break repair via homologous recombination"/>
    <property type="evidence" value="ECO:0007669"/>
    <property type="project" value="TreeGrafter"/>
</dbReference>
<evidence type="ECO:0000256" key="1">
    <source>
        <dbReference type="ARBA" id="ARBA00005446"/>
    </source>
</evidence>
<evidence type="ECO:0000259" key="6">
    <source>
        <dbReference type="PROSITE" id="PS51192"/>
    </source>
</evidence>
<dbReference type="GO" id="GO:0043138">
    <property type="term" value="F:3'-5' DNA helicase activity"/>
    <property type="evidence" value="ECO:0007669"/>
    <property type="project" value="UniProtKB-EC"/>
</dbReference>
<dbReference type="GO" id="GO:0009378">
    <property type="term" value="F:four-way junction helicase activity"/>
    <property type="evidence" value="ECO:0007669"/>
    <property type="project" value="TreeGrafter"/>
</dbReference>
<keyword evidence="2" id="KW-0238">DNA-binding</keyword>
<evidence type="ECO:0000256" key="5">
    <source>
        <dbReference type="ARBA" id="ARBA00034808"/>
    </source>
</evidence>
<feature type="domain" description="Helicase ATP-binding" evidence="6">
    <location>
        <begin position="89"/>
        <end position="256"/>
    </location>
</feature>
<proteinExistence type="inferred from homology"/>
<dbReference type="SUPFAM" id="SSF52540">
    <property type="entry name" value="P-loop containing nucleoside triphosphate hydrolases"/>
    <property type="match status" value="2"/>
</dbReference>
<organism evidence="7 8">
    <name type="scientific">Plasmodiophora brassicae</name>
    <name type="common">Clubroot disease agent</name>
    <dbReference type="NCBI Taxonomy" id="37360"/>
    <lineage>
        <taxon>Eukaryota</taxon>
        <taxon>Sar</taxon>
        <taxon>Rhizaria</taxon>
        <taxon>Endomyxa</taxon>
        <taxon>Phytomyxea</taxon>
        <taxon>Plasmodiophorida</taxon>
        <taxon>Plasmodiophoridae</taxon>
        <taxon>Plasmodiophora</taxon>
    </lineage>
</organism>
<evidence type="ECO:0000313" key="7">
    <source>
        <dbReference type="EMBL" id="SPQ99124.1"/>
    </source>
</evidence>
<dbReference type="GO" id="GO:0005524">
    <property type="term" value="F:ATP binding"/>
    <property type="evidence" value="ECO:0007669"/>
    <property type="project" value="InterPro"/>
</dbReference>
<dbReference type="InterPro" id="IPR014001">
    <property type="entry name" value="Helicase_ATP-bd"/>
</dbReference>
<dbReference type="AlphaFoldDB" id="A0A3P3YG65"/>
<dbReference type="Gene3D" id="3.40.50.300">
    <property type="entry name" value="P-loop containing nucleotide triphosphate hydrolases"/>
    <property type="match status" value="2"/>
</dbReference>
<reference evidence="7 8" key="1">
    <citation type="submission" date="2018-03" db="EMBL/GenBank/DDBJ databases">
        <authorList>
            <person name="Fogelqvist J."/>
        </authorList>
    </citation>
    <scope>NUCLEOTIDE SEQUENCE [LARGE SCALE GENOMIC DNA]</scope>
</reference>
<geneLocation type="mitochondrion" evidence="7"/>
<comment type="similarity">
    <text evidence="1">Belongs to the helicase family. RecQ subfamily.</text>
</comment>
<evidence type="ECO:0000256" key="3">
    <source>
        <dbReference type="ARBA" id="ARBA00023235"/>
    </source>
</evidence>
<dbReference type="PROSITE" id="PS51192">
    <property type="entry name" value="HELICASE_ATP_BIND_1"/>
    <property type="match status" value="1"/>
</dbReference>
<protein>
    <recommendedName>
        <fullName evidence="5">DNA 3'-5' helicase</fullName>
        <ecNumber evidence="5">5.6.2.4</ecNumber>
    </recommendedName>
</protein>
<dbReference type="InterPro" id="IPR011545">
    <property type="entry name" value="DEAD/DEAH_box_helicase_dom"/>
</dbReference>
<evidence type="ECO:0000256" key="2">
    <source>
        <dbReference type="ARBA" id="ARBA00023125"/>
    </source>
</evidence>
<dbReference type="PANTHER" id="PTHR13710">
    <property type="entry name" value="DNA HELICASE RECQ FAMILY MEMBER"/>
    <property type="match status" value="1"/>
</dbReference>
<dbReference type="GO" id="GO:0005737">
    <property type="term" value="C:cytoplasm"/>
    <property type="evidence" value="ECO:0007669"/>
    <property type="project" value="TreeGrafter"/>
</dbReference>